<keyword evidence="3" id="KW-1185">Reference proteome</keyword>
<organism evidence="2 3">
    <name type="scientific">Aliishimia ponticola</name>
    <dbReference type="NCBI Taxonomy" id="2499833"/>
    <lineage>
        <taxon>Bacteria</taxon>
        <taxon>Pseudomonadati</taxon>
        <taxon>Pseudomonadota</taxon>
        <taxon>Alphaproteobacteria</taxon>
        <taxon>Rhodobacterales</taxon>
        <taxon>Paracoccaceae</taxon>
        <taxon>Aliishimia</taxon>
    </lineage>
</organism>
<reference evidence="2 3" key="1">
    <citation type="submission" date="2019-04" db="EMBL/GenBank/DDBJ databases">
        <title>Shimia ponticola sp. nov., isolated from seawater.</title>
        <authorList>
            <person name="Kim Y.-O."/>
            <person name="Yoon J.-H."/>
        </authorList>
    </citation>
    <scope>NUCLEOTIDE SEQUENCE [LARGE SCALE GENOMIC DNA]</scope>
    <source>
        <strain evidence="2 3">MYP11</strain>
    </source>
</reference>
<dbReference type="OrthoDB" id="8479416at2"/>
<evidence type="ECO:0000259" key="1">
    <source>
        <dbReference type="PROSITE" id="PS51724"/>
    </source>
</evidence>
<evidence type="ECO:0000313" key="3">
    <source>
        <dbReference type="Proteomes" id="UP000306602"/>
    </source>
</evidence>
<dbReference type="Proteomes" id="UP000306602">
    <property type="component" value="Unassembled WGS sequence"/>
</dbReference>
<gene>
    <name evidence="2" type="ORF">E4Z66_04275</name>
</gene>
<dbReference type="EMBL" id="SRKY01000001">
    <property type="protein sequence ID" value="THH39213.1"/>
    <property type="molecule type" value="Genomic_DNA"/>
</dbReference>
<dbReference type="Gene3D" id="3.30.70.1070">
    <property type="entry name" value="Sporulation related repeat"/>
    <property type="match status" value="1"/>
</dbReference>
<comment type="caution">
    <text evidence="2">The sequence shown here is derived from an EMBL/GenBank/DDBJ whole genome shotgun (WGS) entry which is preliminary data.</text>
</comment>
<dbReference type="GO" id="GO:0042834">
    <property type="term" value="F:peptidoglycan binding"/>
    <property type="evidence" value="ECO:0007669"/>
    <property type="project" value="InterPro"/>
</dbReference>
<accession>A0A4V3XL27</accession>
<feature type="domain" description="SPOR" evidence="1">
    <location>
        <begin position="206"/>
        <end position="291"/>
    </location>
</feature>
<name>A0A4V3XL27_9RHOB</name>
<sequence length="291" mass="30709">MSVALVVGVGVWGYKLMMRDVTGIPVVRAMQGEMRVRPEDPGGELAQHQGLAVNAVAADGGAEAPADRLVLAPQPVHLTDEDVPLDDDAVAIVQQAVAEQLAEERLDAEDVADDTADRVTEAAQSGSMDDLVAALTDGVEPLDGAAKVIPAVATQSTDIANALVLAMADQPGIQVSLRPQLRPVRLNTAPQPVAAPTGPREIDAAALPAGTRLAQLGAYDTRERARAEWDKFTARFGDLLDAKDRVIEEASSGGRKFYRLRAMGFDDLADARRFCSALVAEGADCIPVVSR</sequence>
<evidence type="ECO:0000313" key="2">
    <source>
        <dbReference type="EMBL" id="THH39213.1"/>
    </source>
</evidence>
<dbReference type="InterPro" id="IPR007730">
    <property type="entry name" value="SPOR-like_dom"/>
</dbReference>
<dbReference type="PROSITE" id="PS51724">
    <property type="entry name" value="SPOR"/>
    <property type="match status" value="1"/>
</dbReference>
<proteinExistence type="predicted"/>
<dbReference type="Pfam" id="PF05036">
    <property type="entry name" value="SPOR"/>
    <property type="match status" value="1"/>
</dbReference>
<dbReference type="AlphaFoldDB" id="A0A4V3XL27"/>
<protein>
    <submittedName>
        <fullName evidence="2">SPOR domain-containing protein</fullName>
    </submittedName>
</protein>
<dbReference type="InterPro" id="IPR036680">
    <property type="entry name" value="SPOR-like_sf"/>
</dbReference>